<reference evidence="2" key="1">
    <citation type="journal article" date="2015" name="Nat. Genet.">
        <title>The genome and transcriptome of the zoonotic hookworm Ancylostoma ceylanicum identify infection-specific gene families.</title>
        <authorList>
            <person name="Schwarz E.M."/>
            <person name="Hu Y."/>
            <person name="Antoshechkin I."/>
            <person name="Miller M.M."/>
            <person name="Sternberg P.W."/>
            <person name="Aroian R.V."/>
        </authorList>
    </citation>
    <scope>NUCLEOTIDE SEQUENCE</scope>
    <source>
        <strain evidence="2">HY135</strain>
    </source>
</reference>
<sequence length="79" mass="9203">MKIKMLHWTAWVTRYGYSCSEDIHQWVCIATTLDKPHKARFQWYGHIFRADIFCKIVVNLSSGRNDDQSSDDSAHSTPT</sequence>
<organism evidence="1 2">
    <name type="scientific">Ancylostoma ceylanicum</name>
    <dbReference type="NCBI Taxonomy" id="53326"/>
    <lineage>
        <taxon>Eukaryota</taxon>
        <taxon>Metazoa</taxon>
        <taxon>Ecdysozoa</taxon>
        <taxon>Nematoda</taxon>
        <taxon>Chromadorea</taxon>
        <taxon>Rhabditida</taxon>
        <taxon>Rhabditina</taxon>
        <taxon>Rhabditomorpha</taxon>
        <taxon>Strongyloidea</taxon>
        <taxon>Ancylostomatidae</taxon>
        <taxon>Ancylostomatinae</taxon>
        <taxon>Ancylostoma</taxon>
    </lineage>
</organism>
<keyword evidence="2" id="KW-1185">Reference proteome</keyword>
<protein>
    <submittedName>
        <fullName evidence="1">Uncharacterized protein</fullName>
    </submittedName>
</protein>
<evidence type="ECO:0000313" key="1">
    <source>
        <dbReference type="EMBL" id="EYB96544.1"/>
    </source>
</evidence>
<comment type="caution">
    <text evidence="1">The sequence shown here is derived from an EMBL/GenBank/DDBJ whole genome shotgun (WGS) entry which is preliminary data.</text>
</comment>
<accession>A0A016T1X1</accession>
<name>A0A016T1X1_9BILA</name>
<evidence type="ECO:0000313" key="2">
    <source>
        <dbReference type="Proteomes" id="UP000024635"/>
    </source>
</evidence>
<proteinExistence type="predicted"/>
<dbReference type="Proteomes" id="UP000024635">
    <property type="component" value="Unassembled WGS sequence"/>
</dbReference>
<dbReference type="AlphaFoldDB" id="A0A016T1X1"/>
<gene>
    <name evidence="1" type="primary">Acey_s0149.g2698</name>
    <name evidence="1" type="ORF">Y032_0149g2698</name>
</gene>
<dbReference type="EMBL" id="JARK01001485">
    <property type="protein sequence ID" value="EYB96544.1"/>
    <property type="molecule type" value="Genomic_DNA"/>
</dbReference>